<evidence type="ECO:0000256" key="11">
    <source>
        <dbReference type="PROSITE-ProRule" id="PRU00278"/>
    </source>
</evidence>
<evidence type="ECO:0000256" key="6">
    <source>
        <dbReference type="ARBA" id="ARBA00023136"/>
    </source>
</evidence>
<dbReference type="SUPFAM" id="SSF54534">
    <property type="entry name" value="FKBP-like"/>
    <property type="match status" value="1"/>
</dbReference>
<protein>
    <recommendedName>
        <fullName evidence="9">Periplasmic chaperone PpiD</fullName>
    </recommendedName>
    <alternativeName>
        <fullName evidence="10">Periplasmic folding chaperone</fullName>
    </alternativeName>
</protein>
<evidence type="ECO:0000256" key="8">
    <source>
        <dbReference type="ARBA" id="ARBA00038408"/>
    </source>
</evidence>
<evidence type="ECO:0000256" key="13">
    <source>
        <dbReference type="SAM" id="Phobius"/>
    </source>
</evidence>
<accession>A0A1M7EK18</accession>
<reference evidence="15 16" key="1">
    <citation type="submission" date="2016-11" db="EMBL/GenBank/DDBJ databases">
        <authorList>
            <person name="Jaros S."/>
            <person name="Januszkiewicz K."/>
            <person name="Wedrychowicz H."/>
        </authorList>
    </citation>
    <scope>NUCLEOTIDE SEQUENCE [LARGE SCALE GENOMIC DNA]</scope>
    <source>
        <strain evidence="15 16">DSM 27406</strain>
    </source>
</reference>
<evidence type="ECO:0000256" key="2">
    <source>
        <dbReference type="ARBA" id="ARBA00022475"/>
    </source>
</evidence>
<dbReference type="InterPro" id="IPR027304">
    <property type="entry name" value="Trigger_fact/SurA_dom_sf"/>
</dbReference>
<keyword evidence="11" id="KW-0697">Rotamase</keyword>
<organism evidence="15 16">
    <name type="scientific">Chitinophaga jiangningensis</name>
    <dbReference type="NCBI Taxonomy" id="1419482"/>
    <lineage>
        <taxon>Bacteria</taxon>
        <taxon>Pseudomonadati</taxon>
        <taxon>Bacteroidota</taxon>
        <taxon>Chitinophagia</taxon>
        <taxon>Chitinophagales</taxon>
        <taxon>Chitinophagaceae</taxon>
        <taxon>Chitinophaga</taxon>
    </lineage>
</organism>
<keyword evidence="7" id="KW-0143">Chaperone</keyword>
<dbReference type="EMBL" id="FRBL01000005">
    <property type="protein sequence ID" value="SHL92013.1"/>
    <property type="molecule type" value="Genomic_DNA"/>
</dbReference>
<evidence type="ECO:0000256" key="1">
    <source>
        <dbReference type="ARBA" id="ARBA00004382"/>
    </source>
</evidence>
<proteinExistence type="inferred from homology"/>
<dbReference type="InterPro" id="IPR052029">
    <property type="entry name" value="PpiD_chaperone"/>
</dbReference>
<dbReference type="STRING" id="1419482.SAMN05444266_105475"/>
<keyword evidence="12" id="KW-0175">Coiled coil</keyword>
<dbReference type="InterPro" id="IPR000297">
    <property type="entry name" value="PPIase_PpiC"/>
</dbReference>
<keyword evidence="2" id="KW-1003">Cell membrane</keyword>
<dbReference type="InterPro" id="IPR046357">
    <property type="entry name" value="PPIase_dom_sf"/>
</dbReference>
<dbReference type="SUPFAM" id="SSF109998">
    <property type="entry name" value="Triger factor/SurA peptide-binding domain-like"/>
    <property type="match status" value="1"/>
</dbReference>
<evidence type="ECO:0000256" key="9">
    <source>
        <dbReference type="ARBA" id="ARBA00040743"/>
    </source>
</evidence>
<name>A0A1M7EK18_9BACT</name>
<dbReference type="PROSITE" id="PS50198">
    <property type="entry name" value="PPIC_PPIASE_2"/>
    <property type="match status" value="1"/>
</dbReference>
<evidence type="ECO:0000256" key="4">
    <source>
        <dbReference type="ARBA" id="ARBA00022692"/>
    </source>
</evidence>
<comment type="subcellular location">
    <subcellularLocation>
        <location evidence="1">Cell inner membrane</location>
        <topology evidence="1">Single-pass type II membrane protein</topology>
        <orientation evidence="1">Periplasmic side</orientation>
    </subcellularLocation>
</comment>
<feature type="domain" description="PpiC" evidence="14">
    <location>
        <begin position="342"/>
        <end position="444"/>
    </location>
</feature>
<evidence type="ECO:0000256" key="12">
    <source>
        <dbReference type="SAM" id="Coils"/>
    </source>
</evidence>
<gene>
    <name evidence="15" type="ORF">SAMN05444266_105475</name>
</gene>
<sequence length="701" mass="77267">MSVIQKIRDKYAVVIIVVICVAIVSFLLQDAFFGRNSVGGRSTSVGKVNGEELQYADYQRRISDYENNVRQQMGNVSLTEEDRQRIREQVWNQFLTEEILKGQYSKLGLQVTDAEVVDQFTGANPNPIVMQQFGRDGQLDRVQMQQAISQGGANPQIREALHQMQAQIAQYQLQRKYLTLVRQGIYYPTWLAKQQQEDNSQVANISYVNVPYATISDSAVSASDAELNSYIQQHKKMFQVEESRKLEYVSFDAIPSATDTANALQQLMMLKTELDTVTNKDIAGFINRNSDSKFFDGYIAKSEAKFPMKDSIVDLPVGGVFGPYYDNHLISFAKMVDRKMMPDSVKVRHILIAENPNAGVTDSIAKGRADSILAAVKGGAAFAELVTKYSDDNGSKANNGEYELTPSTASQFPAEFKDFALEGPAGEYKVVKTQIGYHVMQVVEKKNIGPAIKVAYLAKPVEASKETNNIAYSAASDFSAKARTNVAFNKTIQEGKLVKRIADNVRPMDFVIPGLGQSRELVRWAYDAKKGDVSPVFTLDDKYVVAVLSTVRAEGTAPLEDVRQLVEAEVKKQKKADQIIAKLGTPNSLDAAAKATSQPVLKGEGVSFSTPFIASLGFEPRVAGAAFNKNWGTKAVSAPIEGNSGVYVIKVDGYQPSGQPAQDIPSLQAAYEQSVTSMLDNQLFMVLKKLSNVKDTRSKLF</sequence>
<dbReference type="RefSeq" id="WP_073082598.1">
    <property type="nucleotide sequence ID" value="NZ_FRBL01000005.1"/>
</dbReference>
<keyword evidence="11 15" id="KW-0413">Isomerase</keyword>
<dbReference type="PANTHER" id="PTHR47529">
    <property type="entry name" value="PEPTIDYL-PROLYL CIS-TRANS ISOMERASE D"/>
    <property type="match status" value="1"/>
</dbReference>
<evidence type="ECO:0000256" key="3">
    <source>
        <dbReference type="ARBA" id="ARBA00022519"/>
    </source>
</evidence>
<dbReference type="Pfam" id="PF13623">
    <property type="entry name" value="SurA_N_2"/>
    <property type="match status" value="1"/>
</dbReference>
<evidence type="ECO:0000313" key="16">
    <source>
        <dbReference type="Proteomes" id="UP000184420"/>
    </source>
</evidence>
<evidence type="ECO:0000259" key="14">
    <source>
        <dbReference type="PROSITE" id="PS50198"/>
    </source>
</evidence>
<evidence type="ECO:0000256" key="10">
    <source>
        <dbReference type="ARBA" id="ARBA00042775"/>
    </source>
</evidence>
<dbReference type="PANTHER" id="PTHR47529:SF1">
    <property type="entry name" value="PERIPLASMIC CHAPERONE PPID"/>
    <property type="match status" value="1"/>
</dbReference>
<keyword evidence="5 13" id="KW-1133">Transmembrane helix</keyword>
<dbReference type="Pfam" id="PF13616">
    <property type="entry name" value="Rotamase_3"/>
    <property type="match status" value="1"/>
</dbReference>
<comment type="similarity">
    <text evidence="8">Belongs to the PpiD chaperone family.</text>
</comment>
<dbReference type="Gene3D" id="3.10.50.40">
    <property type="match status" value="1"/>
</dbReference>
<evidence type="ECO:0000256" key="7">
    <source>
        <dbReference type="ARBA" id="ARBA00023186"/>
    </source>
</evidence>
<evidence type="ECO:0000256" key="5">
    <source>
        <dbReference type="ARBA" id="ARBA00022989"/>
    </source>
</evidence>
<evidence type="ECO:0000313" key="15">
    <source>
        <dbReference type="EMBL" id="SHL92013.1"/>
    </source>
</evidence>
<dbReference type="GO" id="GO:0005886">
    <property type="term" value="C:plasma membrane"/>
    <property type="evidence" value="ECO:0007669"/>
    <property type="project" value="UniProtKB-SubCell"/>
</dbReference>
<feature type="coiled-coil region" evidence="12">
    <location>
        <begin position="48"/>
        <end position="75"/>
    </location>
</feature>
<dbReference type="GO" id="GO:0003755">
    <property type="term" value="F:peptidyl-prolyl cis-trans isomerase activity"/>
    <property type="evidence" value="ECO:0007669"/>
    <property type="project" value="UniProtKB-KW"/>
</dbReference>
<feature type="transmembrane region" description="Helical" evidence="13">
    <location>
        <begin position="12"/>
        <end position="33"/>
    </location>
</feature>
<keyword evidence="6 13" id="KW-0472">Membrane</keyword>
<dbReference type="OrthoDB" id="9812372at2"/>
<keyword evidence="16" id="KW-1185">Reference proteome</keyword>
<dbReference type="AlphaFoldDB" id="A0A1M7EK18"/>
<keyword evidence="4 13" id="KW-0812">Transmembrane</keyword>
<keyword evidence="3" id="KW-0997">Cell inner membrane</keyword>
<dbReference type="Proteomes" id="UP000184420">
    <property type="component" value="Unassembled WGS sequence"/>
</dbReference>